<keyword evidence="4 5" id="KW-0472">Membrane</keyword>
<dbReference type="GO" id="GO:0015421">
    <property type="term" value="F:ABC-type oligopeptide transporter activity"/>
    <property type="evidence" value="ECO:0007669"/>
    <property type="project" value="TreeGrafter"/>
</dbReference>
<evidence type="ECO:0000256" key="5">
    <source>
        <dbReference type="SAM" id="Phobius"/>
    </source>
</evidence>
<evidence type="ECO:0000313" key="9">
    <source>
        <dbReference type="Proteomes" id="UP000189004"/>
    </source>
</evidence>
<evidence type="ECO:0000256" key="1">
    <source>
        <dbReference type="ARBA" id="ARBA00004651"/>
    </source>
</evidence>
<evidence type="ECO:0000256" key="2">
    <source>
        <dbReference type="ARBA" id="ARBA00022692"/>
    </source>
</evidence>
<dbReference type="InterPro" id="IPR017871">
    <property type="entry name" value="ABC_transporter-like_CS"/>
</dbReference>
<feature type="transmembrane region" description="Helical" evidence="5">
    <location>
        <begin position="145"/>
        <end position="164"/>
    </location>
</feature>
<gene>
    <name evidence="8" type="ORF">NOSIN_19275</name>
</gene>
<dbReference type="Gene3D" id="1.20.1560.10">
    <property type="entry name" value="ABC transporter type 1, transmembrane domain"/>
    <property type="match status" value="1"/>
</dbReference>
<dbReference type="Proteomes" id="UP000189004">
    <property type="component" value="Unassembled WGS sequence"/>
</dbReference>
<feature type="transmembrane region" description="Helical" evidence="5">
    <location>
        <begin position="68"/>
        <end position="88"/>
    </location>
</feature>
<dbReference type="PROSITE" id="PS50929">
    <property type="entry name" value="ABC_TM1F"/>
    <property type="match status" value="1"/>
</dbReference>
<dbReference type="CDD" id="cd07346">
    <property type="entry name" value="ABC_6TM_exporters"/>
    <property type="match status" value="1"/>
</dbReference>
<dbReference type="GO" id="GO:0005886">
    <property type="term" value="C:plasma membrane"/>
    <property type="evidence" value="ECO:0007669"/>
    <property type="project" value="UniProtKB-SubCell"/>
</dbReference>
<dbReference type="InterPro" id="IPR027417">
    <property type="entry name" value="P-loop_NTPase"/>
</dbReference>
<evidence type="ECO:0000259" key="6">
    <source>
        <dbReference type="PROSITE" id="PS50893"/>
    </source>
</evidence>
<feature type="transmembrane region" description="Helical" evidence="5">
    <location>
        <begin position="31"/>
        <end position="56"/>
    </location>
</feature>
<dbReference type="PANTHER" id="PTHR43394">
    <property type="entry name" value="ATP-DEPENDENT PERMEASE MDL1, MITOCHONDRIAL"/>
    <property type="match status" value="1"/>
</dbReference>
<protein>
    <submittedName>
        <fullName evidence="8">ABC transporter permease</fullName>
    </submittedName>
</protein>
<keyword evidence="2 5" id="KW-0812">Transmembrane</keyword>
<feature type="domain" description="ABC transporter" evidence="6">
    <location>
        <begin position="259"/>
        <end position="572"/>
    </location>
</feature>
<dbReference type="InterPro" id="IPR039421">
    <property type="entry name" value="Type_1_exporter"/>
</dbReference>
<feature type="transmembrane region" description="Helical" evidence="5">
    <location>
        <begin position="170"/>
        <end position="192"/>
    </location>
</feature>
<dbReference type="AlphaFoldDB" id="A0A1V3C4T4"/>
<dbReference type="EMBL" id="MCOK01000001">
    <property type="protein sequence ID" value="OOC55703.1"/>
    <property type="molecule type" value="Genomic_DNA"/>
</dbReference>
<dbReference type="Pfam" id="PF00664">
    <property type="entry name" value="ABC_membrane"/>
    <property type="match status" value="1"/>
</dbReference>
<dbReference type="SUPFAM" id="SSF52540">
    <property type="entry name" value="P-loop containing nucleoside triphosphate hydrolases"/>
    <property type="match status" value="1"/>
</dbReference>
<evidence type="ECO:0000259" key="7">
    <source>
        <dbReference type="PROSITE" id="PS50929"/>
    </source>
</evidence>
<dbReference type="PROSITE" id="PS00211">
    <property type="entry name" value="ABC_TRANSPORTER_1"/>
    <property type="match status" value="1"/>
</dbReference>
<dbReference type="InterPro" id="IPR036640">
    <property type="entry name" value="ABC1_TM_sf"/>
</dbReference>
<dbReference type="GO" id="GO:0005524">
    <property type="term" value="F:ATP binding"/>
    <property type="evidence" value="ECO:0007669"/>
    <property type="project" value="InterPro"/>
</dbReference>
<feature type="domain" description="ABC transmembrane type-1" evidence="7">
    <location>
        <begin position="32"/>
        <end position="313"/>
    </location>
</feature>
<dbReference type="PANTHER" id="PTHR43394:SF1">
    <property type="entry name" value="ATP-BINDING CASSETTE SUB-FAMILY B MEMBER 10, MITOCHONDRIAL"/>
    <property type="match status" value="1"/>
</dbReference>
<organism evidence="8 9">
    <name type="scientific">Nocardiopsis sinuspersici</name>
    <dbReference type="NCBI Taxonomy" id="501010"/>
    <lineage>
        <taxon>Bacteria</taxon>
        <taxon>Bacillati</taxon>
        <taxon>Actinomycetota</taxon>
        <taxon>Actinomycetes</taxon>
        <taxon>Streptosporangiales</taxon>
        <taxon>Nocardiopsidaceae</taxon>
        <taxon>Nocardiopsis</taxon>
    </lineage>
</organism>
<proteinExistence type="predicted"/>
<evidence type="ECO:0000313" key="8">
    <source>
        <dbReference type="EMBL" id="OOC55703.1"/>
    </source>
</evidence>
<dbReference type="InterPro" id="IPR011527">
    <property type="entry name" value="ABC1_TM_dom"/>
</dbReference>
<dbReference type="InterPro" id="IPR003439">
    <property type="entry name" value="ABC_transporter-like_ATP-bd"/>
</dbReference>
<dbReference type="Gene3D" id="3.40.50.300">
    <property type="entry name" value="P-loop containing nucleotide triphosphate hydrolases"/>
    <property type="match status" value="1"/>
</dbReference>
<evidence type="ECO:0000256" key="3">
    <source>
        <dbReference type="ARBA" id="ARBA00022989"/>
    </source>
</evidence>
<comment type="caution">
    <text evidence="8">The sequence shown here is derived from an EMBL/GenBank/DDBJ whole genome shotgun (WGS) entry which is preliminary data.</text>
</comment>
<comment type="subcellular location">
    <subcellularLocation>
        <location evidence="1">Cell membrane</location>
        <topology evidence="1">Multi-pass membrane protein</topology>
    </subcellularLocation>
</comment>
<dbReference type="OrthoDB" id="4966664at2"/>
<name>A0A1V3C4T4_9ACTN</name>
<sequence length="580" mass="61738">MRTLPQPIGVPERRSADRFLWWLALSERRSLLWSGAATGAFMVCGVLISAALGAALDSGLVRGDMGALLTWSGVLSALVVAAVALVPVSHRADCFNWYASAYRTIQAVTEHSVRMGPTLTRRLPSGEVVAVGTEDIDRIGDFYEAAGQILSSLVAVAAVSALMLTSHATFGLVVLVAVPLIMTGMVPLLRLFSRRQEHQRDRQAELTTLATDLVAGLRVLRGVGGERTVDHRYRTASQRVRAAAMRVGWADAALNAVRELLPGLLLVGIVWYGARLALAGEITVGQLVAFYGYTGTLSAAVRHLIHALSLLVSARVAAGRVVRVLGLEHDHPDPEHPAREPAAPCDLHDPGSGVTIGAHGTTGVVCADPADATAIAERLGRYRDEEGADAVLVDTSTGRAVRLRDLPRARVRRRVLLASNDAHLFSGTLRDELSPGPGVSDERLAEVVRAAHADDVVRQSAAGLDALLTERGREYSGGQQQRLRLARALALDPEVLLLVEPASAVDAHSEAAIAAQLPVERAGRATGLVTTSPLLLDHTDRVQFVEEGRLVAEGAHRELLAASPRYAATVLRAVPTEGKT</sequence>
<dbReference type="GO" id="GO:0016887">
    <property type="term" value="F:ATP hydrolysis activity"/>
    <property type="evidence" value="ECO:0007669"/>
    <property type="project" value="InterPro"/>
</dbReference>
<reference evidence="9" key="1">
    <citation type="submission" date="2016-08" db="EMBL/GenBank/DDBJ databases">
        <authorList>
            <person name="Tokovenko B."/>
            <person name="Kalinowski J."/>
        </authorList>
    </citation>
    <scope>NUCLEOTIDE SEQUENCE [LARGE SCALE GENOMIC DNA]</scope>
    <source>
        <strain evidence="9">UTMC102</strain>
    </source>
</reference>
<dbReference type="PROSITE" id="PS50893">
    <property type="entry name" value="ABC_TRANSPORTER_2"/>
    <property type="match status" value="1"/>
</dbReference>
<keyword evidence="3 5" id="KW-1133">Transmembrane helix</keyword>
<dbReference type="SUPFAM" id="SSF90123">
    <property type="entry name" value="ABC transporter transmembrane region"/>
    <property type="match status" value="1"/>
</dbReference>
<dbReference type="RefSeq" id="WP_077692136.1">
    <property type="nucleotide sequence ID" value="NZ_MCOK01000001.1"/>
</dbReference>
<dbReference type="STRING" id="501010.NOSIN_19275"/>
<dbReference type="Pfam" id="PF00005">
    <property type="entry name" value="ABC_tran"/>
    <property type="match status" value="1"/>
</dbReference>
<evidence type="ECO:0000256" key="4">
    <source>
        <dbReference type="ARBA" id="ARBA00023136"/>
    </source>
</evidence>
<keyword evidence="9" id="KW-1185">Reference proteome</keyword>
<accession>A0A1V3C4T4</accession>